<dbReference type="PANTHER" id="PTHR21237:SF23">
    <property type="entry name" value="GRPE PROTEIN HOMOLOG, MITOCHONDRIAL"/>
    <property type="match status" value="1"/>
</dbReference>
<organism evidence="3">
    <name type="scientific">mine drainage metagenome</name>
    <dbReference type="NCBI Taxonomy" id="410659"/>
    <lineage>
        <taxon>unclassified sequences</taxon>
        <taxon>metagenomes</taxon>
        <taxon>ecological metagenomes</taxon>
    </lineage>
</organism>
<dbReference type="GO" id="GO:0051087">
    <property type="term" value="F:protein-folding chaperone binding"/>
    <property type="evidence" value="ECO:0007669"/>
    <property type="project" value="InterPro"/>
</dbReference>
<dbReference type="InterPro" id="IPR013805">
    <property type="entry name" value="GrpE_CC"/>
</dbReference>
<dbReference type="SUPFAM" id="SSF51064">
    <property type="entry name" value="Head domain of nucleotide exchange factor GrpE"/>
    <property type="match status" value="1"/>
</dbReference>
<reference evidence="3" key="2">
    <citation type="journal article" date="2014" name="ISME J.">
        <title>Microbial stratification in low pH oxic and suboxic macroscopic growths along an acid mine drainage.</title>
        <authorList>
            <person name="Mendez-Garcia C."/>
            <person name="Mesa V."/>
            <person name="Sprenger R.R."/>
            <person name="Richter M."/>
            <person name="Diez M.S."/>
            <person name="Solano J."/>
            <person name="Bargiela R."/>
            <person name="Golyshina O.V."/>
            <person name="Manteca A."/>
            <person name="Ramos J.L."/>
            <person name="Gallego J.R."/>
            <person name="Llorente I."/>
            <person name="Martins Dos Santos V.A."/>
            <person name="Jensen O.N."/>
            <person name="Pelaez A.I."/>
            <person name="Sanchez J."/>
            <person name="Ferrer M."/>
        </authorList>
    </citation>
    <scope>NUCLEOTIDE SEQUENCE</scope>
</reference>
<sequence>MHEEMEEARRRSSTMARREVQRMRVELLEIRKQGVREKEILLRQIADLENLLRAKEREYSLRLKNADKDLIKDLLPVLDSLDAGMRSPEHASVLKPFQDMILNILQKHRLQKVETQGSKFDPFKHEAVGIIDSGDDGVVQEKVQDGYLVNDEVIRTAKVIVSKR</sequence>
<protein>
    <submittedName>
        <fullName evidence="3">GrpE (Heat shock protein)</fullName>
    </submittedName>
</protein>
<dbReference type="PROSITE" id="PS01071">
    <property type="entry name" value="GRPE"/>
    <property type="match status" value="1"/>
</dbReference>
<evidence type="ECO:0000256" key="1">
    <source>
        <dbReference type="ARBA" id="ARBA00009054"/>
    </source>
</evidence>
<evidence type="ECO:0000256" key="2">
    <source>
        <dbReference type="ARBA" id="ARBA00023186"/>
    </source>
</evidence>
<dbReference type="AlphaFoldDB" id="T0ZEV2"/>
<dbReference type="Gene3D" id="2.30.22.10">
    <property type="entry name" value="Head domain of nucleotide exchange factor GrpE"/>
    <property type="match status" value="1"/>
</dbReference>
<gene>
    <name evidence="3" type="ORF">B2A_10171</name>
</gene>
<dbReference type="EMBL" id="AUZZ01007339">
    <property type="protein sequence ID" value="EQD42807.1"/>
    <property type="molecule type" value="Genomic_DNA"/>
</dbReference>
<dbReference type="SUPFAM" id="SSF58014">
    <property type="entry name" value="Coiled-coil domain of nucleotide exchange factor GrpE"/>
    <property type="match status" value="1"/>
</dbReference>
<reference evidence="3" key="1">
    <citation type="submission" date="2013-08" db="EMBL/GenBank/DDBJ databases">
        <authorList>
            <person name="Mendez C."/>
            <person name="Richter M."/>
            <person name="Ferrer M."/>
            <person name="Sanchez J."/>
        </authorList>
    </citation>
    <scope>NUCLEOTIDE SEQUENCE</scope>
</reference>
<dbReference type="PANTHER" id="PTHR21237">
    <property type="entry name" value="GRPE PROTEIN"/>
    <property type="match status" value="1"/>
</dbReference>
<dbReference type="PRINTS" id="PR00773">
    <property type="entry name" value="GRPEPROTEIN"/>
</dbReference>
<proteinExistence type="inferred from homology"/>
<dbReference type="GO" id="GO:0051082">
    <property type="term" value="F:unfolded protein binding"/>
    <property type="evidence" value="ECO:0007669"/>
    <property type="project" value="TreeGrafter"/>
</dbReference>
<dbReference type="Gene3D" id="3.90.20.20">
    <property type="match status" value="1"/>
</dbReference>
<keyword evidence="3" id="KW-0346">Stress response</keyword>
<dbReference type="CDD" id="cd00446">
    <property type="entry name" value="GrpE"/>
    <property type="match status" value="1"/>
</dbReference>
<keyword evidence="2" id="KW-0143">Chaperone</keyword>
<dbReference type="GO" id="GO:0042803">
    <property type="term" value="F:protein homodimerization activity"/>
    <property type="evidence" value="ECO:0007669"/>
    <property type="project" value="InterPro"/>
</dbReference>
<dbReference type="GO" id="GO:0006457">
    <property type="term" value="P:protein folding"/>
    <property type="evidence" value="ECO:0007669"/>
    <property type="project" value="InterPro"/>
</dbReference>
<dbReference type="GO" id="GO:0000774">
    <property type="term" value="F:adenyl-nucleotide exchange factor activity"/>
    <property type="evidence" value="ECO:0007669"/>
    <property type="project" value="InterPro"/>
</dbReference>
<accession>T0ZEV2</accession>
<dbReference type="InterPro" id="IPR009012">
    <property type="entry name" value="GrpE_head"/>
</dbReference>
<comment type="caution">
    <text evidence="3">The sequence shown here is derived from an EMBL/GenBank/DDBJ whole genome shotgun (WGS) entry which is preliminary data.</text>
</comment>
<dbReference type="InterPro" id="IPR000740">
    <property type="entry name" value="GrpE"/>
</dbReference>
<evidence type="ECO:0000313" key="3">
    <source>
        <dbReference type="EMBL" id="EQD42807.1"/>
    </source>
</evidence>
<comment type="similarity">
    <text evidence="1">Belongs to the GrpE family.</text>
</comment>
<dbReference type="HAMAP" id="MF_01151">
    <property type="entry name" value="GrpE"/>
    <property type="match status" value="1"/>
</dbReference>
<name>T0ZEV2_9ZZZZ</name>
<dbReference type="Pfam" id="PF01025">
    <property type="entry name" value="GrpE"/>
    <property type="match status" value="1"/>
</dbReference>